<reference evidence="1" key="1">
    <citation type="submission" date="2022-02" db="EMBL/GenBank/DDBJ databases">
        <title>Plant Genome Project.</title>
        <authorList>
            <person name="Zhang R.-G."/>
        </authorList>
    </citation>
    <scope>NUCLEOTIDE SEQUENCE</scope>
    <source>
        <strain evidence="1">AT1</strain>
    </source>
</reference>
<keyword evidence="2" id="KW-1185">Reference proteome</keyword>
<dbReference type="Proteomes" id="UP001062846">
    <property type="component" value="Chromosome 6"/>
</dbReference>
<proteinExistence type="predicted"/>
<accession>A0ACC0NAU1</accession>
<dbReference type="EMBL" id="CM046393">
    <property type="protein sequence ID" value="KAI8549909.1"/>
    <property type="molecule type" value="Genomic_DNA"/>
</dbReference>
<gene>
    <name evidence="1" type="ORF">RHMOL_Rhmol06G0061900</name>
</gene>
<protein>
    <submittedName>
        <fullName evidence="1">Uncharacterized protein</fullName>
    </submittedName>
</protein>
<comment type="caution">
    <text evidence="1">The sequence shown here is derived from an EMBL/GenBank/DDBJ whole genome shotgun (WGS) entry which is preliminary data.</text>
</comment>
<evidence type="ECO:0000313" key="2">
    <source>
        <dbReference type="Proteomes" id="UP001062846"/>
    </source>
</evidence>
<sequence length="88" mass="9885">MGANHSCEDLNLSNFEEESGDEQTQEEEEETYEDAKEEGSSERRRPKTPSSLDDVEAKLKALKLKHPSSTNPNHKNVVKLYNHSAATP</sequence>
<name>A0ACC0NAU1_RHOML</name>
<evidence type="ECO:0000313" key="1">
    <source>
        <dbReference type="EMBL" id="KAI8549909.1"/>
    </source>
</evidence>
<organism evidence="1 2">
    <name type="scientific">Rhododendron molle</name>
    <name type="common">Chinese azalea</name>
    <name type="synonym">Azalea mollis</name>
    <dbReference type="NCBI Taxonomy" id="49168"/>
    <lineage>
        <taxon>Eukaryota</taxon>
        <taxon>Viridiplantae</taxon>
        <taxon>Streptophyta</taxon>
        <taxon>Embryophyta</taxon>
        <taxon>Tracheophyta</taxon>
        <taxon>Spermatophyta</taxon>
        <taxon>Magnoliopsida</taxon>
        <taxon>eudicotyledons</taxon>
        <taxon>Gunneridae</taxon>
        <taxon>Pentapetalae</taxon>
        <taxon>asterids</taxon>
        <taxon>Ericales</taxon>
        <taxon>Ericaceae</taxon>
        <taxon>Ericoideae</taxon>
        <taxon>Rhodoreae</taxon>
        <taxon>Rhododendron</taxon>
    </lineage>
</organism>